<gene>
    <name evidence="2" type="ORF">Tci_045251</name>
</gene>
<proteinExistence type="predicted"/>
<feature type="region of interest" description="Disordered" evidence="1">
    <location>
        <begin position="305"/>
        <end position="335"/>
    </location>
</feature>
<accession>A0A6L2MH16</accession>
<evidence type="ECO:0000313" key="2">
    <source>
        <dbReference type="EMBL" id="GEU73273.1"/>
    </source>
</evidence>
<dbReference type="AlphaFoldDB" id="A0A6L2MH16"/>
<keyword evidence="2" id="KW-0695">RNA-directed DNA polymerase</keyword>
<protein>
    <submittedName>
        <fullName evidence="2">Reverse transcriptase domain-containing protein</fullName>
    </submittedName>
</protein>
<keyword evidence="2" id="KW-0548">Nucleotidyltransferase</keyword>
<dbReference type="EMBL" id="BKCJ010006655">
    <property type="protein sequence ID" value="GEU73273.1"/>
    <property type="molecule type" value="Genomic_DNA"/>
</dbReference>
<comment type="caution">
    <text evidence="2">The sequence shown here is derived from an EMBL/GenBank/DDBJ whole genome shotgun (WGS) entry which is preliminary data.</text>
</comment>
<reference evidence="2" key="1">
    <citation type="journal article" date="2019" name="Sci. Rep.">
        <title>Draft genome of Tanacetum cinerariifolium, the natural source of mosquito coil.</title>
        <authorList>
            <person name="Yamashiro T."/>
            <person name="Shiraishi A."/>
            <person name="Satake H."/>
            <person name="Nakayama K."/>
        </authorList>
    </citation>
    <scope>NUCLEOTIDE SEQUENCE</scope>
</reference>
<feature type="region of interest" description="Disordered" evidence="1">
    <location>
        <begin position="366"/>
        <end position="409"/>
    </location>
</feature>
<sequence>MYVDGHVDIFDMIDIDLFNVIALNMMVVQLDYGVTAVNFYQSEPTKESVCDFVTPKSLPQRDSSTPCKDLVCEFVTPRCMPHGMLTPFIDESVITYIQLSGVQGVDTQDHVVPTIQSQFSDINLSFVSQQATASQVIEDVMRQLSFEETELDGESWFGDVADSEDVGRTQVPVSNEAYFGRTHENIVEHVIVKDYVSNEEDVEQGNGQEAIEAPSDEQFFYDVKGIDNAYETQYYFESNEDVCTCDDDDDDDEEDGDFFLDEKNEIVEPDVDVHLFDISMDVPFDNIGVTNLVPDDVLEREDVDVINPDGFDSDPSNDNEKSNHRRRRSAELSREIKGVMNSSSQWNVKVRARCDGKVSVFIMSQGTGPTGPNQGIEARVSGSSGPSTRSKKRKNTCTNDDDQGCSSALDAHDKGDLYPWVLYVRKDKHKKIDEISVKAVQDHLQRDFKFQVSMSKAFRAKVKAERGIREDQVL</sequence>
<dbReference type="GO" id="GO:0003964">
    <property type="term" value="F:RNA-directed DNA polymerase activity"/>
    <property type="evidence" value="ECO:0007669"/>
    <property type="project" value="UniProtKB-KW"/>
</dbReference>
<evidence type="ECO:0000256" key="1">
    <source>
        <dbReference type="SAM" id="MobiDB-lite"/>
    </source>
</evidence>
<name>A0A6L2MH16_TANCI</name>
<organism evidence="2">
    <name type="scientific">Tanacetum cinerariifolium</name>
    <name type="common">Dalmatian daisy</name>
    <name type="synonym">Chrysanthemum cinerariifolium</name>
    <dbReference type="NCBI Taxonomy" id="118510"/>
    <lineage>
        <taxon>Eukaryota</taxon>
        <taxon>Viridiplantae</taxon>
        <taxon>Streptophyta</taxon>
        <taxon>Embryophyta</taxon>
        <taxon>Tracheophyta</taxon>
        <taxon>Spermatophyta</taxon>
        <taxon>Magnoliopsida</taxon>
        <taxon>eudicotyledons</taxon>
        <taxon>Gunneridae</taxon>
        <taxon>Pentapetalae</taxon>
        <taxon>asterids</taxon>
        <taxon>campanulids</taxon>
        <taxon>Asterales</taxon>
        <taxon>Asteraceae</taxon>
        <taxon>Asteroideae</taxon>
        <taxon>Anthemideae</taxon>
        <taxon>Anthemidinae</taxon>
        <taxon>Tanacetum</taxon>
    </lineage>
</organism>
<keyword evidence="2" id="KW-0808">Transferase</keyword>